<name>A0AAX1LHL9_BIFLI</name>
<dbReference type="EMBL" id="CP071248">
    <property type="protein sequence ID" value="QSP96710.1"/>
    <property type="molecule type" value="Genomic_DNA"/>
</dbReference>
<dbReference type="AlphaFoldDB" id="A0AAX1LHL9"/>
<accession>A0AAX1LHL9</accession>
<dbReference type="SUPFAM" id="SSF51556">
    <property type="entry name" value="Metallo-dependent hydrolases"/>
    <property type="match status" value="1"/>
</dbReference>
<dbReference type="Gene3D" id="3.20.20.140">
    <property type="entry name" value="Metal-dependent hydrolases"/>
    <property type="match status" value="1"/>
</dbReference>
<evidence type="ECO:0000313" key="2">
    <source>
        <dbReference type="Proteomes" id="UP000663618"/>
    </source>
</evidence>
<organism evidence="1 2">
    <name type="scientific">Bifidobacterium longum subsp. infantis</name>
    <dbReference type="NCBI Taxonomy" id="1682"/>
    <lineage>
        <taxon>Bacteria</taxon>
        <taxon>Bacillati</taxon>
        <taxon>Actinomycetota</taxon>
        <taxon>Actinomycetes</taxon>
        <taxon>Bifidobacteriales</taxon>
        <taxon>Bifidobacteriaceae</taxon>
        <taxon>Bifidobacterium</taxon>
    </lineage>
</organism>
<sequence length="117" mass="13052">MTLPLLHCVPCEREAAFLCSVHANLYMDVSLANPHMGAQVREVLRNVLAWCPFDKLLYASDGNGISELHYLAAVLFRRYIARIAIDWVSDGAWNANQAKRVIDAIAHANAERLYGLA</sequence>
<dbReference type="PANTHER" id="PTHR43383">
    <property type="entry name" value="NODULIN 6"/>
    <property type="match status" value="1"/>
</dbReference>
<gene>
    <name evidence="1" type="ORF">BLI009_06345</name>
</gene>
<reference evidence="1" key="1">
    <citation type="submission" date="2021-03" db="EMBL/GenBank/DDBJ databases">
        <title>Genome sequencing of Bifidobacterium longum subsp. infantis JCM 7009.</title>
        <authorList>
            <person name="Kim J."/>
        </authorList>
    </citation>
    <scope>NUCLEOTIDE SEQUENCE</scope>
    <source>
        <strain evidence="1">JCM 7009</strain>
    </source>
</reference>
<dbReference type="PANTHER" id="PTHR43383:SF2">
    <property type="entry name" value="AMIDOHYDROLASE 2 FAMILY PROTEIN"/>
    <property type="match status" value="1"/>
</dbReference>
<proteinExistence type="predicted"/>
<dbReference type="InterPro" id="IPR032466">
    <property type="entry name" value="Metal_Hydrolase"/>
</dbReference>
<evidence type="ECO:0000313" key="1">
    <source>
        <dbReference type="EMBL" id="QSP96710.1"/>
    </source>
</evidence>
<dbReference type="Proteomes" id="UP000663618">
    <property type="component" value="Chromosome"/>
</dbReference>
<dbReference type="GO" id="GO:0016787">
    <property type="term" value="F:hydrolase activity"/>
    <property type="evidence" value="ECO:0007669"/>
    <property type="project" value="InterPro"/>
</dbReference>
<protein>
    <submittedName>
        <fullName evidence="1">Amidohydrolase family protein</fullName>
    </submittedName>
</protein>